<keyword evidence="1" id="KW-0175">Coiled coil</keyword>
<dbReference type="OrthoDB" id="4448936at2759"/>
<dbReference type="AlphaFoldDB" id="A0A9P8C688"/>
<name>A0A9P8C688_9HELO</name>
<sequence>MSTLHTLGFGHGQTSPSFLTSYPSPRFQKPTPIPLSSEITEDNKDVLIERLNDLVLRLSKEHSLEDKVVTKIHKEVDGIEGLLKGDSSSRKTSAGLNLEVESRWDGSDTFWGPITPTRSIRMTIPMKASAQKEVELEEKSMSPKIAARIAKEAEELATSLAKGVAELQTRREEADRIHDLLVTKVEAGAERILFLEYRIAEMEDDFEANQSELKFLRMQMRALETQCYEYIPRERDEELAESIKNWKIDWEDIDRRSKARRKKCLKVSHIGDKEPVLSVS</sequence>
<organism evidence="2 3">
    <name type="scientific">Amylocarpus encephaloides</name>
    <dbReference type="NCBI Taxonomy" id="45428"/>
    <lineage>
        <taxon>Eukaryota</taxon>
        <taxon>Fungi</taxon>
        <taxon>Dikarya</taxon>
        <taxon>Ascomycota</taxon>
        <taxon>Pezizomycotina</taxon>
        <taxon>Leotiomycetes</taxon>
        <taxon>Helotiales</taxon>
        <taxon>Helotiales incertae sedis</taxon>
        <taxon>Amylocarpus</taxon>
    </lineage>
</organism>
<dbReference type="Proteomes" id="UP000824998">
    <property type="component" value="Unassembled WGS sequence"/>
</dbReference>
<keyword evidence="3" id="KW-1185">Reference proteome</keyword>
<evidence type="ECO:0000313" key="2">
    <source>
        <dbReference type="EMBL" id="KAG9235483.1"/>
    </source>
</evidence>
<accession>A0A9P8C688</accession>
<dbReference type="EMBL" id="MU251431">
    <property type="protein sequence ID" value="KAG9235483.1"/>
    <property type="molecule type" value="Genomic_DNA"/>
</dbReference>
<feature type="coiled-coil region" evidence="1">
    <location>
        <begin position="199"/>
        <end position="226"/>
    </location>
</feature>
<evidence type="ECO:0000313" key="3">
    <source>
        <dbReference type="Proteomes" id="UP000824998"/>
    </source>
</evidence>
<protein>
    <submittedName>
        <fullName evidence="2">Uncharacterized protein</fullName>
    </submittedName>
</protein>
<comment type="caution">
    <text evidence="2">The sequence shown here is derived from an EMBL/GenBank/DDBJ whole genome shotgun (WGS) entry which is preliminary data.</text>
</comment>
<evidence type="ECO:0000256" key="1">
    <source>
        <dbReference type="SAM" id="Coils"/>
    </source>
</evidence>
<reference evidence="2" key="1">
    <citation type="journal article" date="2021" name="IMA Fungus">
        <title>Genomic characterization of three marine fungi, including Emericellopsis atlantica sp. nov. with signatures of a generalist lifestyle and marine biomass degradation.</title>
        <authorList>
            <person name="Hagestad O.C."/>
            <person name="Hou L."/>
            <person name="Andersen J.H."/>
            <person name="Hansen E.H."/>
            <person name="Altermark B."/>
            <person name="Li C."/>
            <person name="Kuhnert E."/>
            <person name="Cox R.J."/>
            <person name="Crous P.W."/>
            <person name="Spatafora J.W."/>
            <person name="Lail K."/>
            <person name="Amirebrahimi M."/>
            <person name="Lipzen A."/>
            <person name="Pangilinan J."/>
            <person name="Andreopoulos W."/>
            <person name="Hayes R.D."/>
            <person name="Ng V."/>
            <person name="Grigoriev I.V."/>
            <person name="Jackson S.A."/>
            <person name="Sutton T.D.S."/>
            <person name="Dobson A.D.W."/>
            <person name="Rama T."/>
        </authorList>
    </citation>
    <scope>NUCLEOTIDE SEQUENCE</scope>
    <source>
        <strain evidence="2">TRa018bII</strain>
    </source>
</reference>
<proteinExistence type="predicted"/>
<gene>
    <name evidence="2" type="ORF">BJ875DRAFT_459083</name>
</gene>